<dbReference type="Proteomes" id="UP000501346">
    <property type="component" value="Chromosome SeXVI"/>
</dbReference>
<feature type="compositionally biased region" description="Polar residues" evidence="1">
    <location>
        <begin position="156"/>
        <end position="165"/>
    </location>
</feature>
<dbReference type="AlphaFoldDB" id="A0A6C1EIS3"/>
<dbReference type="OrthoDB" id="199574at2759"/>
<keyword evidence="4" id="KW-1185">Reference proteome</keyword>
<gene>
    <name evidence="3" type="primary">THP3_2</name>
    <name evidence="3" type="ORF">GRS66_011184</name>
</gene>
<evidence type="ECO:0000259" key="2">
    <source>
        <dbReference type="PROSITE" id="PS50250"/>
    </source>
</evidence>
<feature type="domain" description="PCI" evidence="2">
    <location>
        <begin position="276"/>
        <end position="450"/>
    </location>
</feature>
<feature type="compositionally biased region" description="Basic residues" evidence="1">
    <location>
        <begin position="87"/>
        <end position="101"/>
    </location>
</feature>
<sequence>MQNPYGHFTNDTTGDRKTSSQTGLFGQSLNSPLGYARSFPSLTSNNDNFKANQQSSIPLPEPRLPWNNINQVSNPLMVTPLPGLHKNMPKNTKKKLPKVSKKIPNSSNTIPNKLVSNSTTVGKSTFGSTSGRKAGTDDSAELERRKRRAERFSKGPSATTNSNDNLNEDFANLNAISSKSHKYDKKIHVVGRCQTLEKSYLRLTSEPNPDLIRPPNILQKTYCLLMEKYQSKAATYTYLCDQFKSMRQDLRVQMIENSFTIKVYQTHARIALENGDLGEFNQCQNRIMALFENSTIPKKSYSEFICYSILYSMLTEDYPAISQLKLKLMDDNASEILGDEHVKIIFELSNMKLVGNYHYFMKSYTKLHKFEKCLINSFLNLEKLKFLTVICKSYNQINLDFIKSEFSFTSIDETINFLSEQNLIDFIVTKQISDTNGKMKDIKILNTKGCRVQLIQNFMKFKKIDIKGQK</sequence>
<name>A0A6C1EIS3_SACPS</name>
<dbReference type="PANTHER" id="PTHR12436">
    <property type="entry name" value="80 KDA MCM3-ASSOCIATED PROTEIN"/>
    <property type="match status" value="1"/>
</dbReference>
<proteinExistence type="predicted"/>
<protein>
    <submittedName>
        <fullName evidence="3">PCI super</fullName>
    </submittedName>
</protein>
<feature type="region of interest" description="Disordered" evidence="1">
    <location>
        <begin position="1"/>
        <end position="23"/>
    </location>
</feature>
<dbReference type="EMBL" id="CP049013">
    <property type="protein sequence ID" value="QID88467.1"/>
    <property type="molecule type" value="Genomic_DNA"/>
</dbReference>
<dbReference type="PANTHER" id="PTHR12436:SF4">
    <property type="entry name" value="LEUKOCYTE RECEPTOR CLUSTER MEMBER 8"/>
    <property type="match status" value="1"/>
</dbReference>
<evidence type="ECO:0000256" key="1">
    <source>
        <dbReference type="SAM" id="MobiDB-lite"/>
    </source>
</evidence>
<evidence type="ECO:0000313" key="4">
    <source>
        <dbReference type="Proteomes" id="UP000501346"/>
    </source>
</evidence>
<feature type="region of interest" description="Disordered" evidence="1">
    <location>
        <begin position="81"/>
        <end position="168"/>
    </location>
</feature>
<dbReference type="InterPro" id="IPR000717">
    <property type="entry name" value="PCI_dom"/>
</dbReference>
<evidence type="ECO:0000313" key="3">
    <source>
        <dbReference type="EMBL" id="QID88467.1"/>
    </source>
</evidence>
<dbReference type="Pfam" id="PF03399">
    <property type="entry name" value="SAC3_GANP"/>
    <property type="match status" value="1"/>
</dbReference>
<dbReference type="PROSITE" id="PS50250">
    <property type="entry name" value="PCI"/>
    <property type="match status" value="1"/>
</dbReference>
<reference evidence="3 4" key="1">
    <citation type="journal article" date="2019" name="BMC Genomics">
        <title>Chromosome level assembly and comparative genome analysis confirm lager-brewing yeasts originated from a single hybridization.</title>
        <authorList>
            <person name="Salazar A.N."/>
            <person name="Gorter de Vries A.R."/>
            <person name="van den Broek M."/>
            <person name="Brouwers N."/>
            <person name="de la Torre Cortes P."/>
            <person name="Kuijpers N.G.A."/>
            <person name="Daran J.G."/>
            <person name="Abeel T."/>
        </authorList>
    </citation>
    <scope>NUCLEOTIDE SEQUENCE [LARGE SCALE GENOMIC DNA]</scope>
    <source>
        <strain evidence="3 4">CBS 1483</strain>
    </source>
</reference>
<accession>A0A6C1EIS3</accession>
<dbReference type="InterPro" id="IPR045107">
    <property type="entry name" value="SAC3/GANP/THP3"/>
</dbReference>
<dbReference type="GO" id="GO:0005634">
    <property type="term" value="C:nucleus"/>
    <property type="evidence" value="ECO:0007669"/>
    <property type="project" value="TreeGrafter"/>
</dbReference>
<dbReference type="Gene3D" id="1.25.40.990">
    <property type="match status" value="1"/>
</dbReference>
<organism evidence="3 4">
    <name type="scientific">Saccharomyces pastorianus</name>
    <name type="common">Lager yeast</name>
    <name type="synonym">Saccharomyces cerevisiae x Saccharomyces eubayanus</name>
    <dbReference type="NCBI Taxonomy" id="27292"/>
    <lineage>
        <taxon>Eukaryota</taxon>
        <taxon>Fungi</taxon>
        <taxon>Dikarya</taxon>
        <taxon>Ascomycota</taxon>
        <taxon>Saccharomycotina</taxon>
        <taxon>Saccharomycetes</taxon>
        <taxon>Saccharomycetales</taxon>
        <taxon>Saccharomycetaceae</taxon>
        <taxon>Saccharomyces</taxon>
    </lineage>
</organism>
<dbReference type="InterPro" id="IPR005062">
    <property type="entry name" value="SAC3/GANP/THP3_conserved"/>
</dbReference>
<feature type="compositionally biased region" description="Polar residues" evidence="1">
    <location>
        <begin position="106"/>
        <end position="131"/>
    </location>
</feature>